<dbReference type="PROSITE" id="PS00455">
    <property type="entry name" value="AMP_BINDING"/>
    <property type="match status" value="1"/>
</dbReference>
<evidence type="ECO:0000313" key="9">
    <source>
        <dbReference type="EMBL" id="MTB72523.1"/>
    </source>
</evidence>
<dbReference type="Gene3D" id="3.40.50.12780">
    <property type="entry name" value="N-terminal domain of ligase-like"/>
    <property type="match status" value="1"/>
</dbReference>
<keyword evidence="2" id="KW-0436">Ligase</keyword>
<feature type="compositionally biased region" description="Pro residues" evidence="7">
    <location>
        <begin position="1"/>
        <end position="22"/>
    </location>
</feature>
<dbReference type="AlphaFoldDB" id="A0A6I3IIP6"/>
<evidence type="ECO:0000256" key="4">
    <source>
        <dbReference type="ARBA" id="ARBA00023098"/>
    </source>
</evidence>
<evidence type="ECO:0000256" key="7">
    <source>
        <dbReference type="SAM" id="MobiDB-lite"/>
    </source>
</evidence>
<reference evidence="9 10" key="1">
    <citation type="submission" date="2019-11" db="EMBL/GenBank/DDBJ databases">
        <title>Whole genome sequencing identifies a novel species of the genus Arsenicicoccus isolated from human blood.</title>
        <authorList>
            <person name="Jeong J.H."/>
            <person name="Kweon O.J."/>
            <person name="Kim H.R."/>
            <person name="Kim T.-H."/>
            <person name="Ha S.-M."/>
            <person name="Lee M.-K."/>
        </authorList>
    </citation>
    <scope>NUCLEOTIDE SEQUENCE [LARGE SCALE GENOMIC DNA]</scope>
    <source>
        <strain evidence="9 10">MKL-02</strain>
    </source>
</reference>
<evidence type="ECO:0000256" key="2">
    <source>
        <dbReference type="ARBA" id="ARBA00022598"/>
    </source>
</evidence>
<keyword evidence="10" id="KW-1185">Reference proteome</keyword>
<comment type="similarity">
    <text evidence="1">Belongs to the ATP-dependent AMP-binding enzyme family.</text>
</comment>
<feature type="compositionally biased region" description="Basic residues" evidence="7">
    <location>
        <begin position="37"/>
        <end position="50"/>
    </location>
</feature>
<proteinExistence type="inferred from homology"/>
<dbReference type="Gene3D" id="3.30.300.30">
    <property type="match status" value="1"/>
</dbReference>
<name>A0A6I3IIP6_9MICO</name>
<dbReference type="PANTHER" id="PTHR43272">
    <property type="entry name" value="LONG-CHAIN-FATTY-ACID--COA LIGASE"/>
    <property type="match status" value="1"/>
</dbReference>
<dbReference type="InterPro" id="IPR042099">
    <property type="entry name" value="ANL_N_sf"/>
</dbReference>
<feature type="region of interest" description="Disordered" evidence="7">
    <location>
        <begin position="1"/>
        <end position="105"/>
    </location>
</feature>
<comment type="catalytic activity">
    <reaction evidence="5">
        <text>a long-chain fatty acid + ATP + CoA = a long-chain fatty acyl-CoA + AMP + diphosphate</text>
        <dbReference type="Rhea" id="RHEA:15421"/>
        <dbReference type="ChEBI" id="CHEBI:30616"/>
        <dbReference type="ChEBI" id="CHEBI:33019"/>
        <dbReference type="ChEBI" id="CHEBI:57287"/>
        <dbReference type="ChEBI" id="CHEBI:57560"/>
        <dbReference type="ChEBI" id="CHEBI:83139"/>
        <dbReference type="ChEBI" id="CHEBI:456215"/>
        <dbReference type="EC" id="6.2.1.3"/>
    </reaction>
    <physiologicalReaction direction="left-to-right" evidence="5">
        <dbReference type="Rhea" id="RHEA:15422"/>
    </physiologicalReaction>
</comment>
<accession>A0A6I3IIP6</accession>
<evidence type="ECO:0000256" key="6">
    <source>
        <dbReference type="ARBA" id="ARBA00032875"/>
    </source>
</evidence>
<dbReference type="InterPro" id="IPR000873">
    <property type="entry name" value="AMP-dep_synth/lig_dom"/>
</dbReference>
<sequence>MGFPTGPPTCPSSPPGRSPPPAGRGGGQRAGGSGPAARRRRVGPRRRGRPPRGVVPPGPVHHHPPAALPGRGPAGTVGAVTSRSTARPAGSPSSTSSSRRWWQASPPANLAAVAPEVARRTPTKVVARRRRGKDWHPVTATQLASEIAQLAKGFVAAGVQPGDRVALMSRTRYEWMLVDLALWTAGAIPVAVYDSSSASQLEWILEDSGAVGVVVEGRDGVAMVEQIASRLPVLVHRWSIDDIRDRDDADDIDGATSLDVLVTRAGEVDDAELDRRREALTRDDLATLIYTSGTTGRPKGCELTHDNLLREAELAVGQLPELFDPEDACCLFFLPMAHVLGRLMEVAFLLDGTTVGHSDPGRVTLDLATLRPTFTVAVPRIFERIYDGAQRKAAKDGKGRIFDAATTTAIRWSKARQGGRVGPLLAAQHAVFDRLVYARIRELFGGQVRYVVSGGAPLGERLGHYFHGIGITVLEGYGLTETTGAATVNTAAQMRIGSVGRPLPTYDARVDAKGELLVRGRHVFRGYWGNPEATAEVLDEDGWFRTGDLARIDADGYVHITGRAKEIIVTDSGKNVSPAPLEDVIRAHRLVSQAVVVGDARPAIGALITLDEEAVGEWLAEQGRPATPVTELVDDAALRAELQRAVDDANATVSHAERIARFTILPAELTEEGGHLTPTMKLRRGAVTSQFADEIDGLYRRG</sequence>
<evidence type="ECO:0000256" key="3">
    <source>
        <dbReference type="ARBA" id="ARBA00022832"/>
    </source>
</evidence>
<organism evidence="9 10">
    <name type="scientific">Arsenicicoccus cauae</name>
    <dbReference type="NCBI Taxonomy" id="2663847"/>
    <lineage>
        <taxon>Bacteria</taxon>
        <taxon>Bacillati</taxon>
        <taxon>Actinomycetota</taxon>
        <taxon>Actinomycetes</taxon>
        <taxon>Micrococcales</taxon>
        <taxon>Intrasporangiaceae</taxon>
        <taxon>Arsenicicoccus</taxon>
    </lineage>
</organism>
<dbReference type="GO" id="GO:0016020">
    <property type="term" value="C:membrane"/>
    <property type="evidence" value="ECO:0007669"/>
    <property type="project" value="TreeGrafter"/>
</dbReference>
<dbReference type="InterPro" id="IPR045851">
    <property type="entry name" value="AMP-bd_C_sf"/>
</dbReference>
<comment type="caution">
    <text evidence="9">The sequence shown here is derived from an EMBL/GenBank/DDBJ whole genome shotgun (WGS) entry which is preliminary data.</text>
</comment>
<protein>
    <recommendedName>
        <fullName evidence="6">Acyl-CoA synthetase</fullName>
    </recommendedName>
</protein>
<keyword evidence="4" id="KW-0443">Lipid metabolism</keyword>
<feature type="compositionally biased region" description="Low complexity" evidence="7">
    <location>
        <begin position="82"/>
        <end position="100"/>
    </location>
</feature>
<dbReference type="GO" id="GO:0004467">
    <property type="term" value="F:long-chain fatty acid-CoA ligase activity"/>
    <property type="evidence" value="ECO:0007669"/>
    <property type="project" value="UniProtKB-EC"/>
</dbReference>
<dbReference type="Proteomes" id="UP000431092">
    <property type="component" value="Unassembled WGS sequence"/>
</dbReference>
<dbReference type="Pfam" id="PF23562">
    <property type="entry name" value="AMP-binding_C_3"/>
    <property type="match status" value="1"/>
</dbReference>
<keyword evidence="3" id="KW-0276">Fatty acid metabolism</keyword>
<evidence type="ECO:0000256" key="5">
    <source>
        <dbReference type="ARBA" id="ARBA00024484"/>
    </source>
</evidence>
<evidence type="ECO:0000259" key="8">
    <source>
        <dbReference type="Pfam" id="PF00501"/>
    </source>
</evidence>
<dbReference type="InterPro" id="IPR020845">
    <property type="entry name" value="AMP-binding_CS"/>
</dbReference>
<dbReference type="CDD" id="cd05907">
    <property type="entry name" value="VL_LC_FACS_like"/>
    <property type="match status" value="1"/>
</dbReference>
<evidence type="ECO:0000256" key="1">
    <source>
        <dbReference type="ARBA" id="ARBA00006432"/>
    </source>
</evidence>
<dbReference type="SUPFAM" id="SSF56801">
    <property type="entry name" value="Acetyl-CoA synthetase-like"/>
    <property type="match status" value="1"/>
</dbReference>
<gene>
    <name evidence="9" type="ORF">GGG17_11200</name>
</gene>
<evidence type="ECO:0000313" key="10">
    <source>
        <dbReference type="Proteomes" id="UP000431092"/>
    </source>
</evidence>
<feature type="compositionally biased region" description="Gly residues" evidence="7">
    <location>
        <begin position="23"/>
        <end position="34"/>
    </location>
</feature>
<dbReference type="Pfam" id="PF00501">
    <property type="entry name" value="AMP-binding"/>
    <property type="match status" value="1"/>
</dbReference>
<feature type="domain" description="AMP-dependent synthetase/ligase" evidence="8">
    <location>
        <begin position="116"/>
        <end position="528"/>
    </location>
</feature>
<dbReference type="EMBL" id="WLVL01000039">
    <property type="protein sequence ID" value="MTB72523.1"/>
    <property type="molecule type" value="Genomic_DNA"/>
</dbReference>
<dbReference type="PANTHER" id="PTHR43272:SF32">
    <property type="entry name" value="AMP-DEPENDENT SYNTHETASE_LIGASE DOMAIN-CONTAINING PROTEIN"/>
    <property type="match status" value="1"/>
</dbReference>